<dbReference type="PROSITE" id="PS50293">
    <property type="entry name" value="TPR_REGION"/>
    <property type="match status" value="1"/>
</dbReference>
<dbReference type="InterPro" id="IPR011990">
    <property type="entry name" value="TPR-like_helical_dom_sf"/>
</dbReference>
<dbReference type="InterPro" id="IPR027417">
    <property type="entry name" value="P-loop_NTPase"/>
</dbReference>
<protein>
    <recommendedName>
        <fullName evidence="3">UDP-N-acetylglucosamine--peptide N-acetylglucosaminyltransferase SPINDLY</fullName>
    </recommendedName>
</protein>
<evidence type="ECO:0008006" key="3">
    <source>
        <dbReference type="Google" id="ProtNLM"/>
    </source>
</evidence>
<dbReference type="EMBL" id="UINC01027579">
    <property type="protein sequence ID" value="SVB07059.1"/>
    <property type="molecule type" value="Genomic_DNA"/>
</dbReference>
<dbReference type="SMART" id="SM00028">
    <property type="entry name" value="TPR"/>
    <property type="match status" value="5"/>
</dbReference>
<organism evidence="2">
    <name type="scientific">marine metagenome</name>
    <dbReference type="NCBI Taxonomy" id="408172"/>
    <lineage>
        <taxon>unclassified sequences</taxon>
        <taxon>metagenomes</taxon>
        <taxon>ecological metagenomes</taxon>
    </lineage>
</organism>
<dbReference type="InterPro" id="IPR019734">
    <property type="entry name" value="TPR_rpt"/>
</dbReference>
<evidence type="ECO:0000256" key="1">
    <source>
        <dbReference type="ARBA" id="ARBA00022679"/>
    </source>
</evidence>
<dbReference type="Pfam" id="PF13469">
    <property type="entry name" value="Sulfotransfer_3"/>
    <property type="match status" value="1"/>
</dbReference>
<dbReference type="Gene3D" id="1.25.40.1040">
    <property type="match status" value="1"/>
</dbReference>
<dbReference type="Pfam" id="PF13181">
    <property type="entry name" value="TPR_8"/>
    <property type="match status" value="3"/>
</dbReference>
<name>A0A382B019_9ZZZZ</name>
<reference evidence="2" key="1">
    <citation type="submission" date="2018-05" db="EMBL/GenBank/DDBJ databases">
        <authorList>
            <person name="Lanie J.A."/>
            <person name="Ng W.-L."/>
            <person name="Kazmierczak K.M."/>
            <person name="Andrzejewski T.M."/>
            <person name="Davidsen T.M."/>
            <person name="Wayne K.J."/>
            <person name="Tettelin H."/>
            <person name="Glass J.I."/>
            <person name="Rusch D."/>
            <person name="Podicherti R."/>
            <person name="Tsui H.-C.T."/>
            <person name="Winkler M.E."/>
        </authorList>
    </citation>
    <scope>NUCLEOTIDE SEQUENCE</scope>
</reference>
<dbReference type="Gene3D" id="1.25.40.10">
    <property type="entry name" value="Tetratricopeptide repeat domain"/>
    <property type="match status" value="1"/>
</dbReference>
<dbReference type="Gene3D" id="3.40.50.300">
    <property type="entry name" value="P-loop containing nucleotide triphosphate hydrolases"/>
    <property type="match status" value="1"/>
</dbReference>
<dbReference type="SUPFAM" id="SSF48452">
    <property type="entry name" value="TPR-like"/>
    <property type="match status" value="1"/>
</dbReference>
<dbReference type="GO" id="GO:0008476">
    <property type="term" value="F:protein-tyrosine sulfotransferase activity"/>
    <property type="evidence" value="ECO:0007669"/>
    <property type="project" value="InterPro"/>
</dbReference>
<dbReference type="GO" id="GO:0005794">
    <property type="term" value="C:Golgi apparatus"/>
    <property type="evidence" value="ECO:0007669"/>
    <property type="project" value="TreeGrafter"/>
</dbReference>
<proteinExistence type="predicted"/>
<dbReference type="PROSITE" id="PS50005">
    <property type="entry name" value="TPR"/>
    <property type="match status" value="4"/>
</dbReference>
<accession>A0A382B019</accession>
<dbReference type="PANTHER" id="PTHR12788:SF10">
    <property type="entry name" value="PROTEIN-TYROSINE SULFOTRANSFERASE"/>
    <property type="match status" value="1"/>
</dbReference>
<dbReference type="SUPFAM" id="SSF52540">
    <property type="entry name" value="P-loop containing nucleoside triphosphate hydrolases"/>
    <property type="match status" value="1"/>
</dbReference>
<keyword evidence="1" id="KW-0808">Transferase</keyword>
<dbReference type="Pfam" id="PF13414">
    <property type="entry name" value="TPR_11"/>
    <property type="match status" value="1"/>
</dbReference>
<evidence type="ECO:0000313" key="2">
    <source>
        <dbReference type="EMBL" id="SVB07059.1"/>
    </source>
</evidence>
<dbReference type="InterPro" id="IPR026634">
    <property type="entry name" value="TPST-like"/>
</dbReference>
<dbReference type="AlphaFoldDB" id="A0A382B019"/>
<sequence>MDNLKIEAEKEGQIILNYFKAKDYISAEVKAKKLIKKFPNFQAVYNLLGLCLQSQKKFLEAIKYYKIAINNNPNFFVAINNLGLTYHNMYDLKNAQHYYERAIEINPKFTHPISNLGNVKKELNNYEEAIKCYKLALSIDNKLYIVLHNLGMAYQALGKFEESKKYFETVLKNNPKFTRADRSLSMSLKYDINNPHLKSIENKIKDQSLNNFQKIELYFGLGKAYEDIKNYKKSFENYKLGNKIKRDTIKYQINDDVKLFENIKNSFSNINFQNLENVGNKSNKMIFILGMPRSGTTMVEQIIANHKNVYGAGELRDLTQIIKENFLVNDKIKFPEKLNIKDQNFFNNMGTKYLENLDRYDTNKNYITDKAPLNFKWIGLIKLILPKSKIIHCTRDPKDICLSLFKNFFEGELNFSYSLEEAGKYYKLYKDLMKFWKQLFPDFIYDISYEKLVENQEPESRKLLDFCNLDWDKNCLTFYKNKRGIVTASFAQARKPIYKNSVKSWQKYKGELLPLFNTLEK</sequence>
<gene>
    <name evidence="2" type="ORF">METZ01_LOCUS159913</name>
</gene>
<dbReference type="PANTHER" id="PTHR12788">
    <property type="entry name" value="PROTEIN-TYROSINE SULFOTRANSFERASE 2"/>
    <property type="match status" value="1"/>
</dbReference>